<organism evidence="2 3">
    <name type="scientific">Thermosediminibacter litoriperuensis</name>
    <dbReference type="NCBI Taxonomy" id="291989"/>
    <lineage>
        <taxon>Bacteria</taxon>
        <taxon>Bacillati</taxon>
        <taxon>Bacillota</taxon>
        <taxon>Clostridia</taxon>
        <taxon>Thermosediminibacterales</taxon>
        <taxon>Thermosediminibacteraceae</taxon>
        <taxon>Thermosediminibacter</taxon>
    </lineage>
</organism>
<sequence>MKFDTKFLTRTALLLAVTLMVQYLKMPQLITGSLVNAMLVIASGAVGVFSGITIGLLTPVIALLVGILKFPPMVPFIMAGNALYVWLYSSQKNAMIGVPLAAVAKYAWLSISVVYILNWFGIRVPAPVVQAFTLPQLFTALLGGAIGLTVIFLLQRSFAKEKEM</sequence>
<keyword evidence="1" id="KW-0472">Membrane</keyword>
<dbReference type="EMBL" id="VNHO01000018">
    <property type="protein sequence ID" value="TYP52466.1"/>
    <property type="molecule type" value="Genomic_DNA"/>
</dbReference>
<dbReference type="InterPro" id="IPR024529">
    <property type="entry name" value="ECF_trnsprt_substrate-spec"/>
</dbReference>
<name>A0A5S5APK2_9FIRM</name>
<feature type="transmembrane region" description="Helical" evidence="1">
    <location>
        <begin position="36"/>
        <end position="64"/>
    </location>
</feature>
<keyword evidence="1" id="KW-1133">Transmembrane helix</keyword>
<proteinExistence type="predicted"/>
<evidence type="ECO:0000313" key="3">
    <source>
        <dbReference type="Proteomes" id="UP000322294"/>
    </source>
</evidence>
<dbReference type="Pfam" id="PF12822">
    <property type="entry name" value="ECF_trnsprt"/>
    <property type="match status" value="1"/>
</dbReference>
<feature type="transmembrane region" description="Helical" evidence="1">
    <location>
        <begin position="70"/>
        <end position="88"/>
    </location>
</feature>
<dbReference type="OrthoDB" id="9809154at2"/>
<reference evidence="2 3" key="1">
    <citation type="submission" date="2019-07" db="EMBL/GenBank/DDBJ databases">
        <title>Genomic Encyclopedia of Type Strains, Phase I: the one thousand microbial genomes (KMG-I) project.</title>
        <authorList>
            <person name="Kyrpides N."/>
        </authorList>
    </citation>
    <scope>NUCLEOTIDE SEQUENCE [LARGE SCALE GENOMIC DNA]</scope>
    <source>
        <strain evidence="2 3">DSM 16647</strain>
    </source>
</reference>
<dbReference type="AlphaFoldDB" id="A0A5S5APK2"/>
<dbReference type="Proteomes" id="UP000322294">
    <property type="component" value="Unassembled WGS sequence"/>
</dbReference>
<gene>
    <name evidence="2" type="ORF">LZ11_01733</name>
</gene>
<feature type="transmembrane region" description="Helical" evidence="1">
    <location>
        <begin position="100"/>
        <end position="122"/>
    </location>
</feature>
<evidence type="ECO:0000313" key="2">
    <source>
        <dbReference type="EMBL" id="TYP52466.1"/>
    </source>
</evidence>
<dbReference type="GO" id="GO:0022857">
    <property type="term" value="F:transmembrane transporter activity"/>
    <property type="evidence" value="ECO:0007669"/>
    <property type="project" value="InterPro"/>
</dbReference>
<dbReference type="RefSeq" id="WP_148867457.1">
    <property type="nucleotide sequence ID" value="NZ_VNHO01000018.1"/>
</dbReference>
<accession>A0A5S5APK2</accession>
<keyword evidence="3" id="KW-1185">Reference proteome</keyword>
<keyword evidence="1" id="KW-0812">Transmembrane</keyword>
<protein>
    <recommendedName>
        <fullName evidence="4">ECF transporter S component</fullName>
    </recommendedName>
</protein>
<feature type="transmembrane region" description="Helical" evidence="1">
    <location>
        <begin position="134"/>
        <end position="154"/>
    </location>
</feature>
<evidence type="ECO:0000256" key="1">
    <source>
        <dbReference type="SAM" id="Phobius"/>
    </source>
</evidence>
<comment type="caution">
    <text evidence="2">The sequence shown here is derived from an EMBL/GenBank/DDBJ whole genome shotgun (WGS) entry which is preliminary data.</text>
</comment>
<evidence type="ECO:0008006" key="4">
    <source>
        <dbReference type="Google" id="ProtNLM"/>
    </source>
</evidence>